<dbReference type="STRING" id="1801735.A2645_01325"/>
<dbReference type="EMBL" id="MFTL01000001">
    <property type="protein sequence ID" value="OGI62224.1"/>
    <property type="molecule type" value="Genomic_DNA"/>
</dbReference>
<feature type="transmembrane region" description="Helical" evidence="1">
    <location>
        <begin position="12"/>
        <end position="29"/>
    </location>
</feature>
<proteinExistence type="predicted"/>
<dbReference type="AlphaFoldDB" id="A0A1F6UY75"/>
<keyword evidence="1" id="KW-0472">Membrane</keyword>
<comment type="caution">
    <text evidence="2">The sequence shown here is derived from an EMBL/GenBank/DDBJ whole genome shotgun (WGS) entry which is preliminary data.</text>
</comment>
<name>A0A1F6UY75_9BACT</name>
<reference evidence="2 3" key="1">
    <citation type="journal article" date="2016" name="Nat. Commun.">
        <title>Thousands of microbial genomes shed light on interconnected biogeochemical processes in an aquifer system.</title>
        <authorList>
            <person name="Anantharaman K."/>
            <person name="Brown C.T."/>
            <person name="Hug L.A."/>
            <person name="Sharon I."/>
            <person name="Castelle C.J."/>
            <person name="Probst A.J."/>
            <person name="Thomas B.C."/>
            <person name="Singh A."/>
            <person name="Wilkins M.J."/>
            <person name="Karaoz U."/>
            <person name="Brodie E.L."/>
            <person name="Williams K.H."/>
            <person name="Hubbard S.S."/>
            <person name="Banfield J.F."/>
        </authorList>
    </citation>
    <scope>NUCLEOTIDE SEQUENCE [LARGE SCALE GENOMIC DNA]</scope>
</reference>
<evidence type="ECO:0008006" key="4">
    <source>
        <dbReference type="Google" id="ProtNLM"/>
    </source>
</evidence>
<organism evidence="2 3">
    <name type="scientific">Candidatus Nomurabacteria bacterium RIFCSPHIGHO2_01_FULL_39_9</name>
    <dbReference type="NCBI Taxonomy" id="1801735"/>
    <lineage>
        <taxon>Bacteria</taxon>
        <taxon>Candidatus Nomuraibacteriota</taxon>
    </lineage>
</organism>
<sequence>MFEFLEHVFKKHLAPTLVILILVVFGLGVNKTLAPVSVSDEFAQQNLPEDAGPNILALRTGPALFDVQIGPVQEPKKNNWKFVPFGIVGLILLVAAIYAFIYNKIHHRKGVKSY</sequence>
<evidence type="ECO:0000313" key="3">
    <source>
        <dbReference type="Proteomes" id="UP000182253"/>
    </source>
</evidence>
<accession>A0A1F6UY75</accession>
<feature type="transmembrane region" description="Helical" evidence="1">
    <location>
        <begin position="82"/>
        <end position="102"/>
    </location>
</feature>
<keyword evidence="1" id="KW-0812">Transmembrane</keyword>
<evidence type="ECO:0000256" key="1">
    <source>
        <dbReference type="SAM" id="Phobius"/>
    </source>
</evidence>
<protein>
    <recommendedName>
        <fullName evidence="4">PDGLE domain-containing protein</fullName>
    </recommendedName>
</protein>
<evidence type="ECO:0000313" key="2">
    <source>
        <dbReference type="EMBL" id="OGI62224.1"/>
    </source>
</evidence>
<dbReference type="Proteomes" id="UP000182253">
    <property type="component" value="Unassembled WGS sequence"/>
</dbReference>
<gene>
    <name evidence="2" type="ORF">A2645_01325</name>
</gene>
<keyword evidence="1" id="KW-1133">Transmembrane helix</keyword>